<evidence type="ECO:0000313" key="1">
    <source>
        <dbReference type="EMBL" id="RUQ30197.1"/>
    </source>
</evidence>
<dbReference type="Proteomes" id="UP000267430">
    <property type="component" value="Unassembled WGS sequence"/>
</dbReference>
<dbReference type="InterPro" id="IPR018540">
    <property type="entry name" value="Spo0E-like"/>
</dbReference>
<organism evidence="1 2">
    <name type="scientific">Peribacillus cavernae</name>
    <dbReference type="NCBI Taxonomy" id="1674310"/>
    <lineage>
        <taxon>Bacteria</taxon>
        <taxon>Bacillati</taxon>
        <taxon>Bacillota</taxon>
        <taxon>Bacilli</taxon>
        <taxon>Bacillales</taxon>
        <taxon>Bacillaceae</taxon>
        <taxon>Peribacillus</taxon>
    </lineage>
</organism>
<accession>A0A3S0VE51</accession>
<gene>
    <name evidence="1" type="ORF">ELQ35_07570</name>
</gene>
<reference evidence="1 2" key="1">
    <citation type="submission" date="2018-12" db="EMBL/GenBank/DDBJ databases">
        <title>Bacillus chawlae sp. nov., Bacillus glennii sp. nov., and Bacillus saganii sp. nov. Isolated from the Vehicle Assembly Building at Kennedy Space Center where the Viking Spacecraft were Assembled.</title>
        <authorList>
            <person name="Seuylemezian A."/>
            <person name="Vaishampayan P."/>
        </authorList>
    </citation>
    <scope>NUCLEOTIDE SEQUENCE [LARGE SCALE GENOMIC DNA]</scope>
    <source>
        <strain evidence="1 2">L5</strain>
    </source>
</reference>
<name>A0A3S0VE51_9BACI</name>
<dbReference type="EMBL" id="RYZZ01000007">
    <property type="protein sequence ID" value="RUQ30197.1"/>
    <property type="molecule type" value="Genomic_DNA"/>
</dbReference>
<dbReference type="RefSeq" id="WP_126864219.1">
    <property type="nucleotide sequence ID" value="NZ_JAUSTX010000001.1"/>
</dbReference>
<dbReference type="InterPro" id="IPR037208">
    <property type="entry name" value="Spo0E-like_sf"/>
</dbReference>
<dbReference type="OrthoDB" id="2914933at2"/>
<dbReference type="AlphaFoldDB" id="A0A3S0VE51"/>
<dbReference type="SUPFAM" id="SSF140500">
    <property type="entry name" value="BAS1536-like"/>
    <property type="match status" value="1"/>
</dbReference>
<dbReference type="InterPro" id="IPR036638">
    <property type="entry name" value="HLH_DNA-bd_sf"/>
</dbReference>
<dbReference type="Gene3D" id="4.10.280.10">
    <property type="entry name" value="Helix-loop-helix DNA-binding domain"/>
    <property type="match status" value="1"/>
</dbReference>
<comment type="caution">
    <text evidence="1">The sequence shown here is derived from an EMBL/GenBank/DDBJ whole genome shotgun (WGS) entry which is preliminary data.</text>
</comment>
<evidence type="ECO:0000313" key="2">
    <source>
        <dbReference type="Proteomes" id="UP000267430"/>
    </source>
</evidence>
<sequence length="56" mass="6420">MIATKSRQGAIEKKRQEMIDLADAFGYTNPDTIKASQELDKLMNAIVLDRRSFRFS</sequence>
<dbReference type="Pfam" id="PF09388">
    <property type="entry name" value="SpoOE-like"/>
    <property type="match status" value="1"/>
</dbReference>
<protein>
    <submittedName>
        <fullName evidence="1">Aspartyl-phosphate phosphatase Spo0E family protein</fullName>
    </submittedName>
</protein>
<keyword evidence="2" id="KW-1185">Reference proteome</keyword>
<dbReference type="GO" id="GO:0043937">
    <property type="term" value="P:regulation of sporulation"/>
    <property type="evidence" value="ECO:0007669"/>
    <property type="project" value="InterPro"/>
</dbReference>
<proteinExistence type="predicted"/>
<dbReference type="GO" id="GO:0046983">
    <property type="term" value="F:protein dimerization activity"/>
    <property type="evidence" value="ECO:0007669"/>
    <property type="project" value="InterPro"/>
</dbReference>